<name>A0AAN7QE97_TRANT</name>
<comment type="caution">
    <text evidence="1">The sequence shown here is derived from an EMBL/GenBank/DDBJ whole genome shotgun (WGS) entry which is preliminary data.</text>
</comment>
<evidence type="ECO:0000313" key="2">
    <source>
        <dbReference type="Proteomes" id="UP001346149"/>
    </source>
</evidence>
<evidence type="ECO:0000313" key="1">
    <source>
        <dbReference type="EMBL" id="KAK4765061.1"/>
    </source>
</evidence>
<reference evidence="1 2" key="1">
    <citation type="journal article" date="2023" name="Hortic Res">
        <title>Pangenome of water caltrop reveals structural variations and asymmetric subgenome divergence after allopolyploidization.</title>
        <authorList>
            <person name="Zhang X."/>
            <person name="Chen Y."/>
            <person name="Wang L."/>
            <person name="Yuan Y."/>
            <person name="Fang M."/>
            <person name="Shi L."/>
            <person name="Lu R."/>
            <person name="Comes H.P."/>
            <person name="Ma Y."/>
            <person name="Chen Y."/>
            <person name="Huang G."/>
            <person name="Zhou Y."/>
            <person name="Zheng Z."/>
            <person name="Qiu Y."/>
        </authorList>
    </citation>
    <scope>NUCLEOTIDE SEQUENCE [LARGE SCALE GENOMIC DNA]</scope>
    <source>
        <strain evidence="1">F231</strain>
    </source>
</reference>
<dbReference type="EMBL" id="JAXQNO010000023">
    <property type="protein sequence ID" value="KAK4765061.1"/>
    <property type="molecule type" value="Genomic_DNA"/>
</dbReference>
<keyword evidence="2" id="KW-1185">Reference proteome</keyword>
<organism evidence="1 2">
    <name type="scientific">Trapa natans</name>
    <name type="common">Water chestnut</name>
    <dbReference type="NCBI Taxonomy" id="22666"/>
    <lineage>
        <taxon>Eukaryota</taxon>
        <taxon>Viridiplantae</taxon>
        <taxon>Streptophyta</taxon>
        <taxon>Embryophyta</taxon>
        <taxon>Tracheophyta</taxon>
        <taxon>Spermatophyta</taxon>
        <taxon>Magnoliopsida</taxon>
        <taxon>eudicotyledons</taxon>
        <taxon>Gunneridae</taxon>
        <taxon>Pentapetalae</taxon>
        <taxon>rosids</taxon>
        <taxon>malvids</taxon>
        <taxon>Myrtales</taxon>
        <taxon>Lythraceae</taxon>
        <taxon>Trapa</taxon>
    </lineage>
</organism>
<sequence>MMVTIDNRAGRSDMLSCFAYVVLPDSEPLSQTQHFESSAKFVDVATLPSSPALHHMKILPYRPYPKPSPIGSSRCT</sequence>
<dbReference type="AlphaFoldDB" id="A0AAN7QE97"/>
<proteinExistence type="predicted"/>
<gene>
    <name evidence="1" type="ORF">SAY86_026151</name>
</gene>
<protein>
    <submittedName>
        <fullName evidence="1">Uncharacterized protein</fullName>
    </submittedName>
</protein>
<accession>A0AAN7QE97</accession>
<dbReference type="Proteomes" id="UP001346149">
    <property type="component" value="Unassembled WGS sequence"/>
</dbReference>